<feature type="domain" description="Thioesterase" evidence="2">
    <location>
        <begin position="188"/>
        <end position="260"/>
    </location>
</feature>
<protein>
    <recommendedName>
        <fullName evidence="2">Thioesterase domain-containing protein</fullName>
    </recommendedName>
</protein>
<sequence length="282" mass="31019">MQLYWKAEEGRGIQTWRGVPLAVSQLAAAHPAPRFCAAVRQRLSAHFATANRRQFKKNTSLPFHARIHLRLRLQVTANSRLVAGSPFHARLRAYRYLGKVTQRVQPWLGFYLSRSLTTTSLPRHIESGISITMASTTELDHVKGVWERMRGNSPIYSFLLSDVDIVSASKGAITARLLLAKNHVNSRGTIHGAVSATIADWSGGLAIATHGLEKTGASIDIHVTYIGTAQVEDTIEIEAITNKVGKSMAFTTIRIYKLVDGKPGPMVATASHTKYIQQARPS</sequence>
<proteinExistence type="inferred from homology"/>
<dbReference type="FunFam" id="3.10.129.10:FF:000033">
    <property type="entry name" value="acyl-coenzyme A thioesterase 13"/>
    <property type="match status" value="1"/>
</dbReference>
<dbReference type="CDD" id="cd03443">
    <property type="entry name" value="PaaI_thioesterase"/>
    <property type="match status" value="1"/>
</dbReference>
<dbReference type="SUPFAM" id="SSF54637">
    <property type="entry name" value="Thioesterase/thiol ester dehydrase-isomerase"/>
    <property type="match status" value="1"/>
</dbReference>
<dbReference type="PANTHER" id="PTHR21660:SF11">
    <property type="entry name" value="FAMILY PROTEIN, PUTATIVE (AFU_ORTHOLOGUE AFUA_4G04355)-RELATED"/>
    <property type="match status" value="1"/>
</dbReference>
<dbReference type="OrthoDB" id="46529at2759"/>
<gene>
    <name evidence="3" type="ORF">G7Y89_g1090</name>
</gene>
<accession>A0A8H4RVY9</accession>
<keyword evidence="4" id="KW-1185">Reference proteome</keyword>
<dbReference type="Proteomes" id="UP000566819">
    <property type="component" value="Unassembled WGS sequence"/>
</dbReference>
<dbReference type="Gene3D" id="3.10.129.10">
    <property type="entry name" value="Hotdog Thioesterase"/>
    <property type="match status" value="1"/>
</dbReference>
<dbReference type="AlphaFoldDB" id="A0A8H4RVY9"/>
<dbReference type="InterPro" id="IPR006683">
    <property type="entry name" value="Thioestr_dom"/>
</dbReference>
<comment type="similarity">
    <text evidence="1">Belongs to the thioesterase PaaI family.</text>
</comment>
<evidence type="ECO:0000313" key="3">
    <source>
        <dbReference type="EMBL" id="KAF4636994.1"/>
    </source>
</evidence>
<dbReference type="InterPro" id="IPR039298">
    <property type="entry name" value="ACOT13"/>
</dbReference>
<name>A0A8H4RVY9_9HELO</name>
<reference evidence="3 4" key="1">
    <citation type="submission" date="2020-03" db="EMBL/GenBank/DDBJ databases">
        <title>Draft Genome Sequence of Cudoniella acicularis.</title>
        <authorList>
            <person name="Buettner E."/>
            <person name="Kellner H."/>
        </authorList>
    </citation>
    <scope>NUCLEOTIDE SEQUENCE [LARGE SCALE GENOMIC DNA]</scope>
    <source>
        <strain evidence="3 4">DSM 108380</strain>
    </source>
</reference>
<dbReference type="PANTHER" id="PTHR21660">
    <property type="entry name" value="THIOESTERASE SUPERFAMILY MEMBER-RELATED"/>
    <property type="match status" value="1"/>
</dbReference>
<evidence type="ECO:0000259" key="2">
    <source>
        <dbReference type="Pfam" id="PF03061"/>
    </source>
</evidence>
<dbReference type="EMBL" id="JAAMPI010000040">
    <property type="protein sequence ID" value="KAF4636994.1"/>
    <property type="molecule type" value="Genomic_DNA"/>
</dbReference>
<organism evidence="3 4">
    <name type="scientific">Cudoniella acicularis</name>
    <dbReference type="NCBI Taxonomy" id="354080"/>
    <lineage>
        <taxon>Eukaryota</taxon>
        <taxon>Fungi</taxon>
        <taxon>Dikarya</taxon>
        <taxon>Ascomycota</taxon>
        <taxon>Pezizomycotina</taxon>
        <taxon>Leotiomycetes</taxon>
        <taxon>Helotiales</taxon>
        <taxon>Tricladiaceae</taxon>
        <taxon>Cudoniella</taxon>
    </lineage>
</organism>
<comment type="caution">
    <text evidence="3">The sequence shown here is derived from an EMBL/GenBank/DDBJ whole genome shotgun (WGS) entry which is preliminary data.</text>
</comment>
<dbReference type="Pfam" id="PF03061">
    <property type="entry name" value="4HBT"/>
    <property type="match status" value="1"/>
</dbReference>
<dbReference type="GO" id="GO:0047617">
    <property type="term" value="F:fatty acyl-CoA hydrolase activity"/>
    <property type="evidence" value="ECO:0007669"/>
    <property type="project" value="InterPro"/>
</dbReference>
<evidence type="ECO:0000313" key="4">
    <source>
        <dbReference type="Proteomes" id="UP000566819"/>
    </source>
</evidence>
<evidence type="ECO:0000256" key="1">
    <source>
        <dbReference type="ARBA" id="ARBA00008324"/>
    </source>
</evidence>
<dbReference type="InterPro" id="IPR029069">
    <property type="entry name" value="HotDog_dom_sf"/>
</dbReference>